<feature type="domain" description="Gfo/Idh/MocA-like oxidoreductase N-terminal" evidence="3">
    <location>
        <begin position="4"/>
        <end position="120"/>
    </location>
</feature>
<dbReference type="Proteomes" id="UP001500751">
    <property type="component" value="Unassembled WGS sequence"/>
</dbReference>
<organism evidence="5 6">
    <name type="scientific">Catenulispora yoronensis</name>
    <dbReference type="NCBI Taxonomy" id="450799"/>
    <lineage>
        <taxon>Bacteria</taxon>
        <taxon>Bacillati</taxon>
        <taxon>Actinomycetota</taxon>
        <taxon>Actinomycetes</taxon>
        <taxon>Catenulisporales</taxon>
        <taxon>Catenulisporaceae</taxon>
        <taxon>Catenulispora</taxon>
    </lineage>
</organism>
<evidence type="ECO:0000256" key="1">
    <source>
        <dbReference type="ARBA" id="ARBA00023002"/>
    </source>
</evidence>
<keyword evidence="1" id="KW-0560">Oxidoreductase</keyword>
<dbReference type="Gene3D" id="3.40.50.720">
    <property type="entry name" value="NAD(P)-binding Rossmann-like Domain"/>
    <property type="match status" value="1"/>
</dbReference>
<accession>A0ABN2VK46</accession>
<comment type="caution">
    <text evidence="5">The sequence shown here is derived from an EMBL/GenBank/DDBJ whole genome shotgun (WGS) entry which is preliminary data.</text>
</comment>
<dbReference type="PANTHER" id="PTHR43818">
    <property type="entry name" value="BCDNA.GH03377"/>
    <property type="match status" value="1"/>
</dbReference>
<dbReference type="Pfam" id="PF01408">
    <property type="entry name" value="GFO_IDH_MocA"/>
    <property type="match status" value="1"/>
</dbReference>
<evidence type="ECO:0000259" key="4">
    <source>
        <dbReference type="Pfam" id="PF22725"/>
    </source>
</evidence>
<evidence type="ECO:0000256" key="2">
    <source>
        <dbReference type="SAM" id="MobiDB-lite"/>
    </source>
</evidence>
<feature type="region of interest" description="Disordered" evidence="2">
    <location>
        <begin position="219"/>
        <end position="244"/>
    </location>
</feature>
<keyword evidence="6" id="KW-1185">Reference proteome</keyword>
<dbReference type="InterPro" id="IPR050463">
    <property type="entry name" value="Gfo/Idh/MocA_oxidrdct_glycsds"/>
</dbReference>
<name>A0ABN2VK46_9ACTN</name>
<evidence type="ECO:0000313" key="5">
    <source>
        <dbReference type="EMBL" id="GAA2060814.1"/>
    </source>
</evidence>
<dbReference type="PANTHER" id="PTHR43818:SF11">
    <property type="entry name" value="BCDNA.GH03377"/>
    <property type="match status" value="1"/>
</dbReference>
<dbReference type="InterPro" id="IPR055170">
    <property type="entry name" value="GFO_IDH_MocA-like_dom"/>
</dbReference>
<gene>
    <name evidence="5" type="ORF">GCM10009839_84570</name>
</gene>
<evidence type="ECO:0000313" key="6">
    <source>
        <dbReference type="Proteomes" id="UP001500751"/>
    </source>
</evidence>
<dbReference type="Pfam" id="PF22725">
    <property type="entry name" value="GFO_IDH_MocA_C3"/>
    <property type="match status" value="1"/>
</dbReference>
<dbReference type="InterPro" id="IPR036291">
    <property type="entry name" value="NAD(P)-bd_dom_sf"/>
</dbReference>
<dbReference type="InterPro" id="IPR000683">
    <property type="entry name" value="Gfo/Idh/MocA-like_OxRdtase_N"/>
</dbReference>
<dbReference type="SUPFAM" id="SSF51735">
    <property type="entry name" value="NAD(P)-binding Rossmann-fold domains"/>
    <property type="match status" value="1"/>
</dbReference>
<dbReference type="EMBL" id="BAAAQN010000080">
    <property type="protein sequence ID" value="GAA2060814.1"/>
    <property type="molecule type" value="Genomic_DNA"/>
</dbReference>
<reference evidence="5 6" key="1">
    <citation type="journal article" date="2019" name="Int. J. Syst. Evol. Microbiol.">
        <title>The Global Catalogue of Microorganisms (GCM) 10K type strain sequencing project: providing services to taxonomists for standard genome sequencing and annotation.</title>
        <authorList>
            <consortium name="The Broad Institute Genomics Platform"/>
            <consortium name="The Broad Institute Genome Sequencing Center for Infectious Disease"/>
            <person name="Wu L."/>
            <person name="Ma J."/>
        </authorList>
    </citation>
    <scope>NUCLEOTIDE SEQUENCE [LARGE SCALE GENOMIC DNA]</scope>
    <source>
        <strain evidence="5 6">JCM 16014</strain>
    </source>
</reference>
<protein>
    <submittedName>
        <fullName evidence="5">Gfo/Idh/MocA family oxidoreductase</fullName>
    </submittedName>
</protein>
<proteinExistence type="predicted"/>
<dbReference type="RefSeq" id="WP_344671388.1">
    <property type="nucleotide sequence ID" value="NZ_BAAAQN010000080.1"/>
</dbReference>
<sequence>MTTIRAGIAGAGMVAAVHADAIRRAGGVVVGVAASTPERSKAAVQRLNAGRAFDTAEELALADDIDVVHVCTPNALHGPLVRAALAAGKHVVCEKPLSLTGADSEELTALAERSGLVAAVPLVYRYHPMAVEARERVRAGDLGAIRLIHGHYLQDWLARPDDNNWRVDPAVGGASRAFADIGSHWCDLVEWVSGHRIAELVAAAQTVMPQRAAAGRETFTSAGDGTDSGAESGTGHGTERGTDHGTTAVAVTTEDAVQVLFRTEQGATGAVVVSQVSPGRKNRLWFEIDGAERSVSFDGEDPESLLLGGRDRTEILRRDNLSPGAARVNAVPAGHPWGYRDCFAAFTADVYAAIADPALRGTPEQSPLYPAFPDAARTAHITDAVLASAANRSWIEVS</sequence>
<evidence type="ECO:0000259" key="3">
    <source>
        <dbReference type="Pfam" id="PF01408"/>
    </source>
</evidence>
<feature type="domain" description="GFO/IDH/MocA-like oxidoreductase" evidence="4">
    <location>
        <begin position="132"/>
        <end position="294"/>
    </location>
</feature>
<dbReference type="SUPFAM" id="SSF55347">
    <property type="entry name" value="Glyceraldehyde-3-phosphate dehydrogenase-like, C-terminal domain"/>
    <property type="match status" value="1"/>
</dbReference>
<dbReference type="Gene3D" id="3.30.360.10">
    <property type="entry name" value="Dihydrodipicolinate Reductase, domain 2"/>
    <property type="match status" value="1"/>
</dbReference>